<proteinExistence type="predicted"/>
<evidence type="ECO:0000259" key="9">
    <source>
        <dbReference type="Pfam" id="PF13231"/>
    </source>
</evidence>
<feature type="domain" description="Glycosyltransferase RgtA/B/C/D-like" evidence="9">
    <location>
        <begin position="103"/>
        <end position="243"/>
    </location>
</feature>
<dbReference type="Pfam" id="PF13231">
    <property type="entry name" value="PMT_2"/>
    <property type="match status" value="1"/>
</dbReference>
<organism evidence="10 11">
    <name type="scientific">Methanohalobium evestigatum (strain ATCC BAA-1072 / DSM 3721 / NBRC 107634 / OCM 161 / Z-7303)</name>
    <dbReference type="NCBI Taxonomy" id="644295"/>
    <lineage>
        <taxon>Archaea</taxon>
        <taxon>Methanobacteriati</taxon>
        <taxon>Methanobacteriota</taxon>
        <taxon>Stenosarchaea group</taxon>
        <taxon>Methanomicrobia</taxon>
        <taxon>Methanosarcinales</taxon>
        <taxon>Methanosarcinaceae</taxon>
        <taxon>Methanohalobium</taxon>
    </lineage>
</organism>
<feature type="transmembrane region" description="Helical" evidence="8">
    <location>
        <begin position="350"/>
        <end position="372"/>
    </location>
</feature>
<evidence type="ECO:0000256" key="1">
    <source>
        <dbReference type="ARBA" id="ARBA00004651"/>
    </source>
</evidence>
<feature type="transmembrane region" description="Helical" evidence="8">
    <location>
        <begin position="384"/>
        <end position="403"/>
    </location>
</feature>
<feature type="transmembrane region" description="Helical" evidence="8">
    <location>
        <begin position="323"/>
        <end position="344"/>
    </location>
</feature>
<accession>D7E7P0</accession>
<dbReference type="GO" id="GO:0008610">
    <property type="term" value="P:lipid biosynthetic process"/>
    <property type="evidence" value="ECO:0007669"/>
    <property type="project" value="UniProtKB-ARBA"/>
</dbReference>
<keyword evidence="3" id="KW-0328">Glycosyltransferase</keyword>
<feature type="transmembrane region" description="Helical" evidence="8">
    <location>
        <begin position="183"/>
        <end position="213"/>
    </location>
</feature>
<dbReference type="AlphaFoldDB" id="D7E7P0"/>
<feature type="transmembrane region" description="Helical" evidence="8">
    <location>
        <begin position="155"/>
        <end position="171"/>
    </location>
</feature>
<dbReference type="RefSeq" id="WP_013194679.1">
    <property type="nucleotide sequence ID" value="NC_014253.1"/>
</dbReference>
<sequence>MVKRITNFILSLDIYDKLLLLIISISFIFKLLLIHQDINTILNKFLADDTYYYYSLVRNIIDGKGIVFNYGIPTNGFHPLYVIILIPLFKLLYPLGINAPVYASLILMIIFSIGTSIIIYLIMKNVLNKKAGLLAAFIWLFNPNILFVTLSAMETPIQIFFISLLTYYIVSKSNIPKLSIKESAIIGLLIGLIFLSRMDGVFIGIGVISALVLRNFKQNKLETKSLIAIISTASLTVVPWLMWSFIKLNRITPISGEALRILRLNSNTYPDLVFNSIYSTLSSVAHFFLNLEYSGTGYLSLFFFLFVPILILTLKRDRIVFKLIYTFDFLVISSIIYFLFYWFYEIGFRSWYTIYTYFLLTILFSAIIVKLIQELKPKKRQLAYILVIFILIFSFSFGGFVQYKEGQHPQEELKWRIGNYVNNNISPNNTIGSFNTGIYQYYTPKHNVINLDGVMNPKALKAMKKGNITGYMMKNNIAFIIDPPNEIEKLNKSLLNLKPVKTFEKQVYTSNFNNKVIKYKIYKISYSNKN</sequence>
<dbReference type="KEGG" id="mev:Metev_1244"/>
<evidence type="ECO:0000313" key="10">
    <source>
        <dbReference type="EMBL" id="ADI74113.1"/>
    </source>
</evidence>
<reference evidence="10 11" key="1">
    <citation type="submission" date="2010-06" db="EMBL/GenBank/DDBJ databases">
        <title>Complete sequence chromosome of Methanohalobium evestigatum Z-7303.</title>
        <authorList>
            <consortium name="US DOE Joint Genome Institute"/>
            <person name="Lucas S."/>
            <person name="Copeland A."/>
            <person name="Lapidus A."/>
            <person name="Cheng J.-F."/>
            <person name="Bruce D."/>
            <person name="Goodwin L."/>
            <person name="Pitluck S."/>
            <person name="Saunders E."/>
            <person name="Detter J.C."/>
            <person name="Han C."/>
            <person name="Tapia R."/>
            <person name="Land M."/>
            <person name="Hauser L."/>
            <person name="Kyrpides N."/>
            <person name="Mikhailova N."/>
            <person name="Sieprawska-Lupa M."/>
            <person name="Whitman W.B."/>
            <person name="Anderson I."/>
            <person name="Woyke T."/>
        </authorList>
    </citation>
    <scope>NUCLEOTIDE SEQUENCE [LARGE SCALE GENOMIC DNA]</scope>
    <source>
        <strain evidence="11">ATCC BAA-1072 / DSM 3721 / NBRC 107634 / OCM 161 / Z-7303</strain>
    </source>
</reference>
<feature type="transmembrane region" description="Helical" evidence="8">
    <location>
        <begin position="295"/>
        <end position="314"/>
    </location>
</feature>
<dbReference type="InterPro" id="IPR038731">
    <property type="entry name" value="RgtA/B/C-like"/>
</dbReference>
<evidence type="ECO:0000256" key="8">
    <source>
        <dbReference type="SAM" id="Phobius"/>
    </source>
</evidence>
<keyword evidence="7 8" id="KW-0472">Membrane</keyword>
<keyword evidence="6 8" id="KW-1133">Transmembrane helix</keyword>
<dbReference type="PANTHER" id="PTHR33908">
    <property type="entry name" value="MANNOSYLTRANSFERASE YKCB-RELATED"/>
    <property type="match status" value="1"/>
</dbReference>
<feature type="transmembrane region" description="Helical" evidence="8">
    <location>
        <begin position="101"/>
        <end position="122"/>
    </location>
</feature>
<evidence type="ECO:0000256" key="6">
    <source>
        <dbReference type="ARBA" id="ARBA00022989"/>
    </source>
</evidence>
<dbReference type="GO" id="GO:0005886">
    <property type="term" value="C:plasma membrane"/>
    <property type="evidence" value="ECO:0007669"/>
    <property type="project" value="UniProtKB-SubCell"/>
</dbReference>
<protein>
    <recommendedName>
        <fullName evidence="9">Glycosyltransferase RgtA/B/C/D-like domain-containing protein</fullName>
    </recommendedName>
</protein>
<dbReference type="InterPro" id="IPR050297">
    <property type="entry name" value="LipidA_mod_glycosyltrf_83"/>
</dbReference>
<keyword evidence="4" id="KW-0808">Transferase</keyword>
<evidence type="ECO:0000256" key="3">
    <source>
        <dbReference type="ARBA" id="ARBA00022676"/>
    </source>
</evidence>
<dbReference type="OrthoDB" id="385593at2157"/>
<feature type="transmembrane region" description="Helical" evidence="8">
    <location>
        <begin position="67"/>
        <end position="89"/>
    </location>
</feature>
<keyword evidence="2" id="KW-1003">Cell membrane</keyword>
<gene>
    <name evidence="10" type="ordered locus">Metev_1244</name>
</gene>
<keyword evidence="11" id="KW-1185">Reference proteome</keyword>
<feature type="transmembrane region" description="Helical" evidence="8">
    <location>
        <begin position="14"/>
        <end position="34"/>
    </location>
</feature>
<comment type="subcellular location">
    <subcellularLocation>
        <location evidence="1">Cell membrane</location>
        <topology evidence="1">Multi-pass membrane protein</topology>
    </subcellularLocation>
</comment>
<dbReference type="HOGENOM" id="CLU_513532_0_0_2"/>
<dbReference type="EMBL" id="CP002069">
    <property type="protein sequence ID" value="ADI74113.1"/>
    <property type="molecule type" value="Genomic_DNA"/>
</dbReference>
<evidence type="ECO:0000313" key="11">
    <source>
        <dbReference type="Proteomes" id="UP000000391"/>
    </source>
</evidence>
<evidence type="ECO:0000256" key="7">
    <source>
        <dbReference type="ARBA" id="ARBA00023136"/>
    </source>
</evidence>
<dbReference type="PANTHER" id="PTHR33908:SF11">
    <property type="entry name" value="MEMBRANE PROTEIN"/>
    <property type="match status" value="1"/>
</dbReference>
<dbReference type="Proteomes" id="UP000000391">
    <property type="component" value="Chromosome"/>
</dbReference>
<dbReference type="STRING" id="644295.Metev_1244"/>
<name>D7E7P0_METEZ</name>
<feature type="transmembrane region" description="Helical" evidence="8">
    <location>
        <begin position="225"/>
        <end position="248"/>
    </location>
</feature>
<dbReference type="GO" id="GO:0016763">
    <property type="term" value="F:pentosyltransferase activity"/>
    <property type="evidence" value="ECO:0007669"/>
    <property type="project" value="TreeGrafter"/>
</dbReference>
<evidence type="ECO:0000256" key="2">
    <source>
        <dbReference type="ARBA" id="ARBA00022475"/>
    </source>
</evidence>
<evidence type="ECO:0000256" key="4">
    <source>
        <dbReference type="ARBA" id="ARBA00022679"/>
    </source>
</evidence>
<dbReference type="GeneID" id="9346877"/>
<evidence type="ECO:0000256" key="5">
    <source>
        <dbReference type="ARBA" id="ARBA00022692"/>
    </source>
</evidence>
<keyword evidence="5 8" id="KW-0812">Transmembrane</keyword>